<proteinExistence type="predicted"/>
<gene>
    <name evidence="2" type="ORF">RFI_08733</name>
</gene>
<feature type="region of interest" description="Disordered" evidence="1">
    <location>
        <begin position="403"/>
        <end position="494"/>
    </location>
</feature>
<evidence type="ECO:0000313" key="2">
    <source>
        <dbReference type="EMBL" id="ETO28399.1"/>
    </source>
</evidence>
<accession>X6NRS6</accession>
<dbReference type="InterPro" id="IPR029787">
    <property type="entry name" value="Nucleotide_cyclase"/>
</dbReference>
<dbReference type="PANTHER" id="PTHR43081:SF1">
    <property type="entry name" value="ADENYLATE CYCLASE, TERMINAL-DIFFERENTIATION SPECIFIC"/>
    <property type="match status" value="1"/>
</dbReference>
<name>X6NRS6_RETFI</name>
<dbReference type="InterPro" id="IPR050697">
    <property type="entry name" value="Adenylyl/Guanylyl_Cyclase_3/4"/>
</dbReference>
<protein>
    <submittedName>
        <fullName evidence="2">Uncharacterized protein</fullName>
    </submittedName>
</protein>
<feature type="compositionally biased region" description="Acidic residues" evidence="1">
    <location>
        <begin position="1"/>
        <end position="37"/>
    </location>
</feature>
<reference evidence="2 3" key="1">
    <citation type="journal article" date="2013" name="Curr. Biol.">
        <title>The Genome of the Foraminiferan Reticulomyxa filosa.</title>
        <authorList>
            <person name="Glockner G."/>
            <person name="Hulsmann N."/>
            <person name="Schleicher M."/>
            <person name="Noegel A.A."/>
            <person name="Eichinger L."/>
            <person name="Gallinger C."/>
            <person name="Pawlowski J."/>
            <person name="Sierra R."/>
            <person name="Euteneuer U."/>
            <person name="Pillet L."/>
            <person name="Moustafa A."/>
            <person name="Platzer M."/>
            <person name="Groth M."/>
            <person name="Szafranski K."/>
            <person name="Schliwa M."/>
        </authorList>
    </citation>
    <scope>NUCLEOTIDE SEQUENCE [LARGE SCALE GENOMIC DNA]</scope>
</reference>
<evidence type="ECO:0000313" key="3">
    <source>
        <dbReference type="Proteomes" id="UP000023152"/>
    </source>
</evidence>
<comment type="caution">
    <text evidence="2">The sequence shown here is derived from an EMBL/GenBank/DDBJ whole genome shotgun (WGS) entry which is preliminary data.</text>
</comment>
<dbReference type="Gene3D" id="3.30.70.1230">
    <property type="entry name" value="Nucleotide cyclase"/>
    <property type="match status" value="1"/>
</dbReference>
<sequence length="529" mass="61372">EEEEEEEEEEEDDGNGGEEHEDDNDHENDDDEEENESYTEISEVRDQFEPSNRSDRSLLTNSTFNQSQKIIRHVRAKTNVASLSAMSISHHHTRTKSQTSLTEMGNMSPPKGPDLTLVCTRIESRDVLKKELSEEQYLLLLNIHNDVIEKCVKKWNGYIVEKPSSHMNLYDYFLVFGEVYKATQCCVTIQEMLYSSQWPQYLFDLEQQGKLHYYGTPRVYAYAYLICSMPSESFRGLRVGICLHTGRLGGDRNPFDEQKESLSMEEKMVFDMEYSGTCVDLCKQMCHLVCGGELLGTGATKAALTQARQTNLNISSLQILGYHHFDHLRTVKLLRFVPNGQQKIFPLKHLNGGQQQQQQSPITLVLLPGCCMCVYQYLFHHYSYFIITLDYYTHYYYYLINGNNSNSNPPSKTRTSVKEDEDNLLPIKEKEKNGHDHEKEKRSSDDYSIEQPKASHRHKQMELEIKRQSQLTREQNSLQDESPQYANSLQSSPHDVEENKLFHTNGQQQQHVNLHFDDHLHVSLFVRLD</sequence>
<dbReference type="Proteomes" id="UP000023152">
    <property type="component" value="Unassembled WGS sequence"/>
</dbReference>
<feature type="compositionally biased region" description="Polar residues" evidence="1">
    <location>
        <begin position="468"/>
        <end position="493"/>
    </location>
</feature>
<evidence type="ECO:0000256" key="1">
    <source>
        <dbReference type="SAM" id="MobiDB-lite"/>
    </source>
</evidence>
<dbReference type="PANTHER" id="PTHR43081">
    <property type="entry name" value="ADENYLATE CYCLASE, TERMINAL-DIFFERENTIATION SPECIFIC-RELATED"/>
    <property type="match status" value="1"/>
</dbReference>
<feature type="compositionally biased region" description="Polar residues" evidence="1">
    <location>
        <begin position="96"/>
        <end position="105"/>
    </location>
</feature>
<feature type="non-terminal residue" evidence="2">
    <location>
        <position position="1"/>
    </location>
</feature>
<keyword evidence="3" id="KW-1185">Reference proteome</keyword>
<dbReference type="EMBL" id="ASPP01006694">
    <property type="protein sequence ID" value="ETO28399.1"/>
    <property type="molecule type" value="Genomic_DNA"/>
</dbReference>
<dbReference type="SUPFAM" id="SSF55073">
    <property type="entry name" value="Nucleotide cyclase"/>
    <property type="match status" value="1"/>
</dbReference>
<feature type="compositionally biased region" description="Basic and acidic residues" evidence="1">
    <location>
        <begin position="42"/>
        <end position="56"/>
    </location>
</feature>
<feature type="region of interest" description="Disordered" evidence="1">
    <location>
        <begin position="87"/>
        <end position="112"/>
    </location>
</feature>
<feature type="region of interest" description="Disordered" evidence="1">
    <location>
        <begin position="1"/>
        <end position="61"/>
    </location>
</feature>
<dbReference type="AlphaFoldDB" id="X6NRS6"/>
<feature type="compositionally biased region" description="Basic and acidic residues" evidence="1">
    <location>
        <begin position="427"/>
        <end position="445"/>
    </location>
</feature>
<organism evidence="2 3">
    <name type="scientific">Reticulomyxa filosa</name>
    <dbReference type="NCBI Taxonomy" id="46433"/>
    <lineage>
        <taxon>Eukaryota</taxon>
        <taxon>Sar</taxon>
        <taxon>Rhizaria</taxon>
        <taxon>Retaria</taxon>
        <taxon>Foraminifera</taxon>
        <taxon>Monothalamids</taxon>
        <taxon>Reticulomyxidae</taxon>
        <taxon>Reticulomyxa</taxon>
    </lineage>
</organism>
<dbReference type="OrthoDB" id="543112at2759"/>